<gene>
    <name evidence="1" type="ORF">L596_011531</name>
</gene>
<organism evidence="1 2">
    <name type="scientific">Steinernema carpocapsae</name>
    <name type="common">Entomopathogenic nematode</name>
    <dbReference type="NCBI Taxonomy" id="34508"/>
    <lineage>
        <taxon>Eukaryota</taxon>
        <taxon>Metazoa</taxon>
        <taxon>Ecdysozoa</taxon>
        <taxon>Nematoda</taxon>
        <taxon>Chromadorea</taxon>
        <taxon>Rhabditida</taxon>
        <taxon>Tylenchina</taxon>
        <taxon>Panagrolaimomorpha</taxon>
        <taxon>Strongyloidoidea</taxon>
        <taxon>Steinernematidae</taxon>
        <taxon>Steinernema</taxon>
    </lineage>
</organism>
<accession>A0A4U5NV45</accession>
<evidence type="ECO:0000313" key="1">
    <source>
        <dbReference type="EMBL" id="TKR87063.1"/>
    </source>
</evidence>
<proteinExistence type="predicted"/>
<dbReference type="STRING" id="34508.A0A4U5NV45"/>
<reference evidence="1 2" key="2">
    <citation type="journal article" date="2019" name="G3 (Bethesda)">
        <title>Hybrid Assembly of the Genome of the Entomopathogenic Nematode Steinernema carpocapsae Identifies the X-Chromosome.</title>
        <authorList>
            <person name="Serra L."/>
            <person name="Macchietto M."/>
            <person name="Macias-Munoz A."/>
            <person name="McGill C.J."/>
            <person name="Rodriguez I.M."/>
            <person name="Rodriguez B."/>
            <person name="Murad R."/>
            <person name="Mortazavi A."/>
        </authorList>
    </citation>
    <scope>NUCLEOTIDE SEQUENCE [LARGE SCALE GENOMIC DNA]</scope>
    <source>
        <strain evidence="1 2">ALL</strain>
    </source>
</reference>
<dbReference type="Proteomes" id="UP000298663">
    <property type="component" value="Unassembled WGS sequence"/>
</dbReference>
<protein>
    <recommendedName>
        <fullName evidence="3">F-box domain-containing protein</fullName>
    </recommendedName>
</protein>
<comment type="caution">
    <text evidence="1">The sequence shown here is derived from an EMBL/GenBank/DDBJ whole genome shotgun (WGS) entry which is preliminary data.</text>
</comment>
<dbReference type="EMBL" id="AZBU02000003">
    <property type="protein sequence ID" value="TKR87063.1"/>
    <property type="molecule type" value="Genomic_DNA"/>
</dbReference>
<evidence type="ECO:0000313" key="2">
    <source>
        <dbReference type="Proteomes" id="UP000298663"/>
    </source>
</evidence>
<name>A0A4U5NV45_STECR</name>
<dbReference type="AlphaFoldDB" id="A0A4U5NV45"/>
<evidence type="ECO:0008006" key="3">
    <source>
        <dbReference type="Google" id="ProtNLM"/>
    </source>
</evidence>
<reference evidence="1 2" key="1">
    <citation type="journal article" date="2015" name="Genome Biol.">
        <title>Comparative genomics of Steinernema reveals deeply conserved gene regulatory networks.</title>
        <authorList>
            <person name="Dillman A.R."/>
            <person name="Macchietto M."/>
            <person name="Porter C.F."/>
            <person name="Rogers A."/>
            <person name="Williams B."/>
            <person name="Antoshechkin I."/>
            <person name="Lee M.M."/>
            <person name="Goodwin Z."/>
            <person name="Lu X."/>
            <person name="Lewis E.E."/>
            <person name="Goodrich-Blair H."/>
            <person name="Stock S.P."/>
            <person name="Adams B.J."/>
            <person name="Sternberg P.W."/>
            <person name="Mortazavi A."/>
        </authorList>
    </citation>
    <scope>NUCLEOTIDE SEQUENCE [LARGE SCALE GENOMIC DNA]</scope>
    <source>
        <strain evidence="1 2">ALL</strain>
    </source>
</reference>
<dbReference type="OrthoDB" id="5858028at2759"/>
<sequence>MSENVHVATTSAMVRLTEDAVEEVMRRYTKLSSIGEIVAATKVNSFVRDSVLRAMRSNTSIDLQLKWVNNGSIDRKPAFVVQGTEFNDIEDALSCLRYILEHSKCVKTISISMGIPDPKLLEKFVDLCIEAGNVRLREFYMHRTYASRSFLVLSKLIDQNAETLKIVDKIGLAEACACEKELHLEELSMHNFDLVKNGALESDALFAETNLCIEKLGSSGSTFTHLSYTTHSGFDLSKSVTTSMLSACKVESLRLTMSKGAPISRRTIPDSPVKTLTNLELIGDLIHVSTMEDHHEIFPNLKHFNFSRQDLFTKN</sequence>
<keyword evidence="2" id="KW-1185">Reference proteome</keyword>